<dbReference type="FunFam" id="3.10.50.30:FF:000002">
    <property type="entry name" value="Regulator of nucleoside diphosphate kinase"/>
    <property type="match status" value="1"/>
</dbReference>
<dbReference type="GO" id="GO:0032784">
    <property type="term" value="P:regulation of DNA-templated transcription elongation"/>
    <property type="evidence" value="ECO:0007669"/>
    <property type="project" value="InterPro"/>
</dbReference>
<evidence type="ECO:0000259" key="2">
    <source>
        <dbReference type="Pfam" id="PF01272"/>
    </source>
</evidence>
<dbReference type="GO" id="GO:0006354">
    <property type="term" value="P:DNA-templated transcription elongation"/>
    <property type="evidence" value="ECO:0007669"/>
    <property type="project" value="TreeGrafter"/>
</dbReference>
<gene>
    <name evidence="4" type="ORF">SDENCHOL_20805</name>
</gene>
<dbReference type="EMBL" id="LT837803">
    <property type="protein sequence ID" value="SMB29359.1"/>
    <property type="molecule type" value="Genomic_DNA"/>
</dbReference>
<name>A0A7Z7HSV4_9PROT</name>
<feature type="region of interest" description="Disordered" evidence="1">
    <location>
        <begin position="1"/>
        <end position="36"/>
    </location>
</feature>
<evidence type="ECO:0000259" key="3">
    <source>
        <dbReference type="Pfam" id="PF14760"/>
    </source>
</evidence>
<organism evidence="4 5">
    <name type="scientific">Sterolibacterium denitrificans</name>
    <dbReference type="NCBI Taxonomy" id="157592"/>
    <lineage>
        <taxon>Bacteria</taxon>
        <taxon>Pseudomonadati</taxon>
        <taxon>Pseudomonadota</taxon>
        <taxon>Betaproteobacteria</taxon>
        <taxon>Nitrosomonadales</taxon>
        <taxon>Sterolibacteriaceae</taxon>
        <taxon>Sterolibacterium</taxon>
    </lineage>
</organism>
<dbReference type="Pfam" id="PF14760">
    <property type="entry name" value="Rnk_N"/>
    <property type="match status" value="1"/>
</dbReference>
<dbReference type="NCBIfam" id="NF004396">
    <property type="entry name" value="PRK05753.1"/>
    <property type="match status" value="1"/>
</dbReference>
<dbReference type="SUPFAM" id="SSF54534">
    <property type="entry name" value="FKBP-like"/>
    <property type="match status" value="1"/>
</dbReference>
<dbReference type="AlphaFoldDB" id="A0A7Z7HSV4"/>
<keyword evidence="5" id="KW-1185">Reference proteome</keyword>
<keyword evidence="4" id="KW-0418">Kinase</keyword>
<dbReference type="GO" id="GO:0003677">
    <property type="term" value="F:DNA binding"/>
    <property type="evidence" value="ECO:0007669"/>
    <property type="project" value="InterPro"/>
</dbReference>
<dbReference type="PANTHER" id="PTHR30437">
    <property type="entry name" value="TRANSCRIPTION ELONGATION FACTOR GREA"/>
    <property type="match status" value="1"/>
</dbReference>
<dbReference type="Pfam" id="PF01272">
    <property type="entry name" value="GreA_GreB"/>
    <property type="match status" value="1"/>
</dbReference>
<reference evidence="4" key="1">
    <citation type="submission" date="2017-03" db="EMBL/GenBank/DDBJ databases">
        <authorList>
            <consortium name="AG Boll"/>
        </authorList>
    </citation>
    <scope>NUCLEOTIDE SEQUENCE [LARGE SCALE GENOMIC DNA]</scope>
    <source>
        <strain evidence="4">Chol</strain>
    </source>
</reference>
<proteinExistence type="predicted"/>
<keyword evidence="4" id="KW-0808">Transferase</keyword>
<dbReference type="PANTHER" id="PTHR30437:SF5">
    <property type="entry name" value="REGULATOR OF NUCLEOSIDE DIPHOSPHATE KINASE"/>
    <property type="match status" value="1"/>
</dbReference>
<dbReference type="InterPro" id="IPR001437">
    <property type="entry name" value="Tscrpt_elong_fac_GreA/B_C"/>
</dbReference>
<feature type="domain" description="Regulator of nucleoside diphosphate kinase N-terminal" evidence="3">
    <location>
        <begin position="85"/>
        <end position="125"/>
    </location>
</feature>
<accession>A0A7Z7HSV4</accession>
<dbReference type="Proteomes" id="UP000242886">
    <property type="component" value="Chromosome SDENCHOL"/>
</dbReference>
<dbReference type="InterPro" id="IPR023459">
    <property type="entry name" value="Tscrpt_elong_fac_GreA/B_fam"/>
</dbReference>
<protein>
    <submittedName>
        <fullName evidence="4">Regulator of nucleoside diphosphate kinase (Modular protein)</fullName>
    </submittedName>
</protein>
<evidence type="ECO:0000313" key="4">
    <source>
        <dbReference type="EMBL" id="SMB29359.1"/>
    </source>
</evidence>
<dbReference type="RefSeq" id="WP_330219148.1">
    <property type="nucleotide sequence ID" value="NZ_LFZK01000001.1"/>
</dbReference>
<dbReference type="InterPro" id="IPR036953">
    <property type="entry name" value="GreA/GreB_C_sf"/>
</dbReference>
<feature type="domain" description="Transcription elongation factor GreA/GreB C-terminal" evidence="2">
    <location>
        <begin position="132"/>
        <end position="207"/>
    </location>
</feature>
<dbReference type="GO" id="GO:0070063">
    <property type="term" value="F:RNA polymerase binding"/>
    <property type="evidence" value="ECO:0007669"/>
    <property type="project" value="InterPro"/>
</dbReference>
<dbReference type="GO" id="GO:0016301">
    <property type="term" value="F:kinase activity"/>
    <property type="evidence" value="ECO:0007669"/>
    <property type="project" value="UniProtKB-KW"/>
</dbReference>
<evidence type="ECO:0000313" key="5">
    <source>
        <dbReference type="Proteomes" id="UP000242886"/>
    </source>
</evidence>
<evidence type="ECO:0000256" key="1">
    <source>
        <dbReference type="SAM" id="MobiDB-lite"/>
    </source>
</evidence>
<dbReference type="Gene3D" id="3.10.50.30">
    <property type="entry name" value="Transcription elongation factor, GreA/GreB, C-terminal domain"/>
    <property type="match status" value="1"/>
</dbReference>
<sequence length="217" mass="24328">MQKPNPGTWRRTPCKTGQTGQSLIRREDPGFYNPKWLNRPSKRLECPIRATPRYRNAAPPQRCNAATEKMKQWSNEFPMEKNVRPEIIISSIDAERLDDLLVSLPQTGIVGRAELEAELDRATVVEPEEIPPTVVTMNSTVKFTVESTGEEFELTLVYPKDMDNSGKTISILAPVGSALLGLSQGAEIEWPKPGGGLIKVQIKEVTYQPERTGIYHR</sequence>
<dbReference type="Gene3D" id="1.10.286.20">
    <property type="match status" value="1"/>
</dbReference>
<dbReference type="InterPro" id="IPR029462">
    <property type="entry name" value="Rnk_N"/>
</dbReference>